<dbReference type="InterPro" id="IPR025048">
    <property type="entry name" value="DUF3987"/>
</dbReference>
<dbReference type="AlphaFoldDB" id="T1AQM3"/>
<feature type="non-terminal residue" evidence="1">
    <location>
        <position position="1"/>
    </location>
</feature>
<dbReference type="Pfam" id="PF13148">
    <property type="entry name" value="DUF3987"/>
    <property type="match status" value="1"/>
</dbReference>
<proteinExistence type="predicted"/>
<feature type="non-terminal residue" evidence="1">
    <location>
        <position position="197"/>
    </location>
</feature>
<evidence type="ECO:0000313" key="1">
    <source>
        <dbReference type="EMBL" id="EQD44360.1"/>
    </source>
</evidence>
<organism evidence="1">
    <name type="scientific">mine drainage metagenome</name>
    <dbReference type="NCBI Taxonomy" id="410659"/>
    <lineage>
        <taxon>unclassified sequences</taxon>
        <taxon>metagenomes</taxon>
        <taxon>ecological metagenomes</taxon>
    </lineage>
</organism>
<name>T1AQM3_9ZZZZ</name>
<reference evidence="1" key="2">
    <citation type="journal article" date="2014" name="ISME J.">
        <title>Microbial stratification in low pH oxic and suboxic macroscopic growths along an acid mine drainage.</title>
        <authorList>
            <person name="Mendez-Garcia C."/>
            <person name="Mesa V."/>
            <person name="Sprenger R.R."/>
            <person name="Richter M."/>
            <person name="Diez M.S."/>
            <person name="Solano J."/>
            <person name="Bargiela R."/>
            <person name="Golyshina O.V."/>
            <person name="Manteca A."/>
            <person name="Ramos J.L."/>
            <person name="Gallego J.R."/>
            <person name="Llorente I."/>
            <person name="Martins Dos Santos V.A."/>
            <person name="Jensen O.N."/>
            <person name="Pelaez A.I."/>
            <person name="Sanchez J."/>
            <person name="Ferrer M."/>
        </authorList>
    </citation>
    <scope>NUCLEOTIDE SEQUENCE</scope>
</reference>
<reference evidence="1" key="1">
    <citation type="submission" date="2013-08" db="EMBL/GenBank/DDBJ databases">
        <authorList>
            <person name="Mendez C."/>
            <person name="Richter M."/>
            <person name="Ferrer M."/>
            <person name="Sanchez J."/>
        </authorList>
    </citation>
    <scope>NUCLEOTIDE SEQUENCE</scope>
</reference>
<accession>T1AQM3</accession>
<gene>
    <name evidence="1" type="ORF">B2A_09623</name>
</gene>
<dbReference type="EMBL" id="AUZZ01006955">
    <property type="protein sequence ID" value="EQD44360.1"/>
    <property type="molecule type" value="Genomic_DNA"/>
</dbReference>
<sequence>LLISLGSLLGRSPHYRSGRSRHHTNEFVVLVGPSSSGRKGSSWDVVEAVLAEIDEAFVAGRVTAGLSSGEGLIWHVRDGQHGTASDPRLLVLEPELASVLKASSREQNTLSPVLRNAWDGRVLQVITKHDPARSSGAHVSIIGHITAPELVRHVSGLEMANGFLNRFLLIAVRRVRLLPGGGRARPRGTCSSSRPPS</sequence>
<comment type="caution">
    <text evidence="1">The sequence shown here is derived from an EMBL/GenBank/DDBJ whole genome shotgun (WGS) entry which is preliminary data.</text>
</comment>
<protein>
    <submittedName>
        <fullName evidence="1">Uncharacterized protein</fullName>
    </submittedName>
</protein>